<gene>
    <name evidence="1" type="ORF">GCM10007933_02700</name>
</gene>
<protein>
    <submittedName>
        <fullName evidence="1">Uncharacterized protein</fullName>
    </submittedName>
</protein>
<dbReference type="Proteomes" id="UP001157167">
    <property type="component" value="Unassembled WGS sequence"/>
</dbReference>
<reference evidence="2" key="1">
    <citation type="journal article" date="2019" name="Int. J. Syst. Evol. Microbiol.">
        <title>The Global Catalogue of Microorganisms (GCM) 10K type strain sequencing project: providing services to taxonomists for standard genome sequencing and annotation.</title>
        <authorList>
            <consortium name="The Broad Institute Genomics Platform"/>
            <consortium name="The Broad Institute Genome Sequencing Center for Infectious Disease"/>
            <person name="Wu L."/>
            <person name="Ma J."/>
        </authorList>
    </citation>
    <scope>NUCLEOTIDE SEQUENCE [LARGE SCALE GENOMIC DNA]</scope>
    <source>
        <strain evidence="2">NBRC 102407</strain>
    </source>
</reference>
<evidence type="ECO:0000313" key="1">
    <source>
        <dbReference type="EMBL" id="GLT20818.1"/>
    </source>
</evidence>
<accession>A0ABQ6F5J4</accession>
<sequence>MKPDNTPRSDLEIARATIAAAITRNASGIAAAVKPPAPFAREADYYEDWRTYWADIVAPFGEINLDQVQRELSDYGRLLDAVPLVYMHATGGQVSKPLTDPSVVCSLIDEHAREIVEDALNAQNELEKFFLEGIRDRLKGPPPGLIKGTSPLQTAGIDATPDRLAV</sequence>
<comment type="caution">
    <text evidence="1">The sequence shown here is derived from an EMBL/GenBank/DDBJ whole genome shotgun (WGS) entry which is preliminary data.</text>
</comment>
<dbReference type="EMBL" id="BSPX01000002">
    <property type="protein sequence ID" value="GLT20818.1"/>
    <property type="molecule type" value="Genomic_DNA"/>
</dbReference>
<name>A0ABQ6F5J4_9RHOO</name>
<evidence type="ECO:0000313" key="2">
    <source>
        <dbReference type="Proteomes" id="UP001157167"/>
    </source>
</evidence>
<proteinExistence type="predicted"/>
<keyword evidence="2" id="KW-1185">Reference proteome</keyword>
<dbReference type="RefSeq" id="WP_284186408.1">
    <property type="nucleotide sequence ID" value="NZ_BSPX01000002.1"/>
</dbReference>
<organism evidence="1 2">
    <name type="scientific">Zoogloea oryzae</name>
    <dbReference type="NCBI Taxonomy" id="310767"/>
    <lineage>
        <taxon>Bacteria</taxon>
        <taxon>Pseudomonadati</taxon>
        <taxon>Pseudomonadota</taxon>
        <taxon>Betaproteobacteria</taxon>
        <taxon>Rhodocyclales</taxon>
        <taxon>Zoogloeaceae</taxon>
        <taxon>Zoogloea</taxon>
    </lineage>
</organism>